<proteinExistence type="predicted"/>
<name>A0A317TY20_9GAMM</name>
<dbReference type="Gene3D" id="3.40.50.300">
    <property type="entry name" value="P-loop containing nucleotide triphosphate hydrolases"/>
    <property type="match status" value="1"/>
</dbReference>
<sequence length="191" mass="22163">MAIYFLFGKTGSGKSYIGRLLEKLNIVHIDGDKHITPRMLDCLIEDEQMTPEMIDEYVTVLIDVIKTQKEKNPEQSFVISQAMYLDKYRLKLLNAIPDLKFVMIDVAPRVREHFISRRFQNKESKVSPRYANEMDKFFESPTHEVILFENNKEADDILIEQIHEKMPALFNMGAKEKLSSCTTTRCLSPAL</sequence>
<dbReference type="OrthoDB" id="5646444at2"/>
<dbReference type="EMBL" id="RZGX01000006">
    <property type="protein sequence ID" value="RUR24096.1"/>
    <property type="molecule type" value="Genomic_DNA"/>
</dbReference>
<keyword evidence="4" id="KW-1185">Reference proteome</keyword>
<dbReference type="Proteomes" id="UP000287374">
    <property type="component" value="Unassembled WGS sequence"/>
</dbReference>
<dbReference type="EMBL" id="QHJG01000037">
    <property type="protein sequence ID" value="PWY54361.1"/>
    <property type="molecule type" value="Genomic_DNA"/>
</dbReference>
<organism evidence="1 3">
    <name type="scientific">Legionella qingyii</name>
    <dbReference type="NCBI Taxonomy" id="2184757"/>
    <lineage>
        <taxon>Bacteria</taxon>
        <taxon>Pseudomonadati</taxon>
        <taxon>Pseudomonadota</taxon>
        <taxon>Gammaproteobacteria</taxon>
        <taxon>Legionellales</taxon>
        <taxon>Legionellaceae</taxon>
        <taxon>Legionella</taxon>
    </lineage>
</organism>
<dbReference type="InterPro" id="IPR027417">
    <property type="entry name" value="P-loop_NTPase"/>
</dbReference>
<protein>
    <recommendedName>
        <fullName evidence="5">UDP-N-acetylglucosamine kinase</fullName>
    </recommendedName>
</protein>
<evidence type="ECO:0000313" key="2">
    <source>
        <dbReference type="EMBL" id="RUR24096.1"/>
    </source>
</evidence>
<dbReference type="SUPFAM" id="SSF52540">
    <property type="entry name" value="P-loop containing nucleoside triphosphate hydrolases"/>
    <property type="match status" value="1"/>
</dbReference>
<dbReference type="AlphaFoldDB" id="A0A317TY20"/>
<dbReference type="RefSeq" id="WP_110143859.1">
    <property type="nucleotide sequence ID" value="NZ_QHJG01000037.1"/>
</dbReference>
<accession>A0A317TY20</accession>
<evidence type="ECO:0000313" key="1">
    <source>
        <dbReference type="EMBL" id="PWY54361.1"/>
    </source>
</evidence>
<reference evidence="1 3" key="1">
    <citation type="submission" date="2018-05" db="EMBL/GenBank/DDBJ databases">
        <title>Legionella qingyii sp.nov., whole genome shotgun sequence.</title>
        <authorList>
            <person name="Wu H."/>
            <person name="Zhu Q."/>
            <person name="Hu C."/>
        </authorList>
    </citation>
    <scope>NUCLEOTIDE SEQUENCE [LARGE SCALE GENOMIC DNA]</scope>
    <source>
        <strain evidence="1 3">HEB18</strain>
    </source>
</reference>
<gene>
    <name evidence="1" type="ORF">DGG96_17635</name>
    <name evidence="2" type="ORF">ELY20_05915</name>
</gene>
<dbReference type="Proteomes" id="UP000247152">
    <property type="component" value="Unassembled WGS sequence"/>
</dbReference>
<reference evidence="2 4" key="2">
    <citation type="submission" date="2018-12" db="EMBL/GenBank/DDBJ databases">
        <title>Legionella sp,whole genome shotgun sequence.</title>
        <authorList>
            <person name="Wu H."/>
        </authorList>
    </citation>
    <scope>NUCLEOTIDE SEQUENCE [LARGE SCALE GENOMIC DNA]</scope>
    <source>
        <strain evidence="2">Km489</strain>
        <strain evidence="4">km489</strain>
    </source>
</reference>
<evidence type="ECO:0008006" key="5">
    <source>
        <dbReference type="Google" id="ProtNLM"/>
    </source>
</evidence>
<comment type="caution">
    <text evidence="1">The sequence shown here is derived from an EMBL/GenBank/DDBJ whole genome shotgun (WGS) entry which is preliminary data.</text>
</comment>
<evidence type="ECO:0000313" key="4">
    <source>
        <dbReference type="Proteomes" id="UP000287374"/>
    </source>
</evidence>
<evidence type="ECO:0000313" key="3">
    <source>
        <dbReference type="Proteomes" id="UP000247152"/>
    </source>
</evidence>